<dbReference type="InterPro" id="IPR039421">
    <property type="entry name" value="Type_1_exporter"/>
</dbReference>
<dbReference type="InterPro" id="IPR011527">
    <property type="entry name" value="ABC1_TM_dom"/>
</dbReference>
<feature type="domain" description="ABC transmembrane type-1" evidence="11">
    <location>
        <begin position="180"/>
        <end position="422"/>
    </location>
</feature>
<dbReference type="FunFam" id="3.40.50.300:FF:000221">
    <property type="entry name" value="Multidrug ABC transporter ATP-binding protein"/>
    <property type="match status" value="1"/>
</dbReference>
<keyword evidence="4 9" id="KW-0812">Transmembrane</keyword>
<dbReference type="Gene3D" id="1.20.1560.10">
    <property type="entry name" value="ABC transporter type 1, transmembrane domain"/>
    <property type="match status" value="2"/>
</dbReference>
<dbReference type="PANTHER" id="PTHR43394">
    <property type="entry name" value="ATP-DEPENDENT PERMEASE MDL1, MITOCHONDRIAL"/>
    <property type="match status" value="1"/>
</dbReference>
<dbReference type="SMART" id="SM00382">
    <property type="entry name" value="AAA"/>
    <property type="match status" value="1"/>
</dbReference>
<evidence type="ECO:0000256" key="5">
    <source>
        <dbReference type="ARBA" id="ARBA00022741"/>
    </source>
</evidence>
<dbReference type="EMBL" id="JNUP01000023">
    <property type="protein sequence ID" value="KGE73629.1"/>
    <property type="molecule type" value="Genomic_DNA"/>
</dbReference>
<keyword evidence="8 9" id="KW-0472">Membrane</keyword>
<dbReference type="SUPFAM" id="SSF52540">
    <property type="entry name" value="P-loop containing nucleoside triphosphate hydrolases"/>
    <property type="match status" value="1"/>
</dbReference>
<feature type="transmembrane region" description="Helical" evidence="9">
    <location>
        <begin position="279"/>
        <end position="297"/>
    </location>
</feature>
<dbReference type="Pfam" id="PF00664">
    <property type="entry name" value="ABC_membrane"/>
    <property type="match status" value="1"/>
</dbReference>
<evidence type="ECO:0000313" key="13">
    <source>
        <dbReference type="Proteomes" id="UP000029692"/>
    </source>
</evidence>
<dbReference type="GO" id="GO:0005524">
    <property type="term" value="F:ATP binding"/>
    <property type="evidence" value="ECO:0007669"/>
    <property type="project" value="UniProtKB-KW"/>
</dbReference>
<keyword evidence="3" id="KW-1003">Cell membrane</keyword>
<dbReference type="PROSITE" id="PS50929">
    <property type="entry name" value="ABC_TM1F"/>
    <property type="match status" value="1"/>
</dbReference>
<keyword evidence="7 9" id="KW-1133">Transmembrane helix</keyword>
<dbReference type="eggNOG" id="COG1132">
    <property type="taxonomic scope" value="Bacteria"/>
</dbReference>
<evidence type="ECO:0000313" key="12">
    <source>
        <dbReference type="EMBL" id="KGE73629.1"/>
    </source>
</evidence>
<dbReference type="InterPro" id="IPR027417">
    <property type="entry name" value="P-loop_NTPase"/>
</dbReference>
<evidence type="ECO:0000256" key="8">
    <source>
        <dbReference type="ARBA" id="ARBA00023136"/>
    </source>
</evidence>
<evidence type="ECO:0000259" key="11">
    <source>
        <dbReference type="PROSITE" id="PS50929"/>
    </source>
</evidence>
<dbReference type="RefSeq" id="WP_037545603.1">
    <property type="nucleotide sequence ID" value="NZ_JNUP01000023.1"/>
</dbReference>
<dbReference type="InterPro" id="IPR036640">
    <property type="entry name" value="ABC1_TM_sf"/>
</dbReference>
<dbReference type="Gene3D" id="3.40.50.300">
    <property type="entry name" value="P-loop containing nucleotide triphosphate hydrolases"/>
    <property type="match status" value="1"/>
</dbReference>
<evidence type="ECO:0000256" key="4">
    <source>
        <dbReference type="ARBA" id="ARBA00022692"/>
    </source>
</evidence>
<keyword evidence="6" id="KW-0067">ATP-binding</keyword>
<dbReference type="CDD" id="cd18544">
    <property type="entry name" value="ABC_6TM_TmrA_like"/>
    <property type="match status" value="1"/>
</dbReference>
<reference evidence="12 13" key="1">
    <citation type="submission" date="2014-05" db="EMBL/GenBank/DDBJ databases">
        <title>De novo Genome Sequence of Spirocheata sp.</title>
        <authorList>
            <person name="Shivani Y."/>
            <person name="Subhash Y."/>
            <person name="Tushar L."/>
            <person name="Sasikala C."/>
            <person name="Ramana C.V."/>
        </authorList>
    </citation>
    <scope>NUCLEOTIDE SEQUENCE [LARGE SCALE GENOMIC DNA]</scope>
    <source>
        <strain evidence="12 13">JC230</strain>
    </source>
</reference>
<keyword evidence="2" id="KW-0813">Transport</keyword>
<dbReference type="OrthoDB" id="341671at2"/>
<evidence type="ECO:0000256" key="3">
    <source>
        <dbReference type="ARBA" id="ARBA00022475"/>
    </source>
</evidence>
<evidence type="ECO:0000256" key="9">
    <source>
        <dbReference type="SAM" id="Phobius"/>
    </source>
</evidence>
<feature type="transmembrane region" description="Helical" evidence="9">
    <location>
        <begin position="379"/>
        <end position="403"/>
    </location>
</feature>
<organism evidence="12 13">
    <name type="scientific">Spirochaeta lutea</name>
    <dbReference type="NCBI Taxonomy" id="1480694"/>
    <lineage>
        <taxon>Bacteria</taxon>
        <taxon>Pseudomonadati</taxon>
        <taxon>Spirochaetota</taxon>
        <taxon>Spirochaetia</taxon>
        <taxon>Spirochaetales</taxon>
        <taxon>Spirochaetaceae</taxon>
        <taxon>Spirochaeta</taxon>
    </lineage>
</organism>
<dbReference type="GO" id="GO:0005886">
    <property type="term" value="C:plasma membrane"/>
    <property type="evidence" value="ECO:0007669"/>
    <property type="project" value="UniProtKB-SubCell"/>
</dbReference>
<dbReference type="PANTHER" id="PTHR43394:SF1">
    <property type="entry name" value="ATP-BINDING CASSETTE SUB-FAMILY B MEMBER 10, MITOCHONDRIAL"/>
    <property type="match status" value="1"/>
</dbReference>
<dbReference type="InterPro" id="IPR003439">
    <property type="entry name" value="ABC_transporter-like_ATP-bd"/>
</dbReference>
<dbReference type="GO" id="GO:0015421">
    <property type="term" value="F:ABC-type oligopeptide transporter activity"/>
    <property type="evidence" value="ECO:0007669"/>
    <property type="project" value="TreeGrafter"/>
</dbReference>
<comment type="subcellular location">
    <subcellularLocation>
        <location evidence="1">Cell membrane</location>
        <topology evidence="1">Multi-pass membrane protein</topology>
    </subcellularLocation>
</comment>
<dbReference type="Pfam" id="PF00005">
    <property type="entry name" value="ABC_tran"/>
    <property type="match status" value="1"/>
</dbReference>
<evidence type="ECO:0000256" key="7">
    <source>
        <dbReference type="ARBA" id="ARBA00022989"/>
    </source>
</evidence>
<keyword evidence="13" id="KW-1185">Reference proteome</keyword>
<gene>
    <name evidence="12" type="ORF">DC28_03040</name>
</gene>
<evidence type="ECO:0000259" key="10">
    <source>
        <dbReference type="PROSITE" id="PS50893"/>
    </source>
</evidence>
<feature type="domain" description="ABC transporter" evidence="10">
    <location>
        <begin position="456"/>
        <end position="689"/>
    </location>
</feature>
<dbReference type="AlphaFoldDB" id="A0A098R0V5"/>
<dbReference type="GO" id="GO:0016887">
    <property type="term" value="F:ATP hydrolysis activity"/>
    <property type="evidence" value="ECO:0007669"/>
    <property type="project" value="InterPro"/>
</dbReference>
<feature type="transmembrane region" description="Helical" evidence="9">
    <location>
        <begin position="20"/>
        <end position="42"/>
    </location>
</feature>
<dbReference type="InterPro" id="IPR003593">
    <property type="entry name" value="AAA+_ATPase"/>
</dbReference>
<dbReference type="PROSITE" id="PS50893">
    <property type="entry name" value="ABC_TRANSPORTER_2"/>
    <property type="match status" value="1"/>
</dbReference>
<comment type="caution">
    <text evidence="12">The sequence shown here is derived from an EMBL/GenBank/DDBJ whole genome shotgun (WGS) entry which is preliminary data.</text>
</comment>
<sequence>MKDSALFTRLLSYLRPYWKIATLALVSLIIATVAELFIPVLLQSAIDEDLYPQYDALTVPSERNAEDILRKIENAGRTSQQKMYNLGSHILIPRKDVELLAGWGDFSLAPDLSDGDQILRQVIPITLSEETEEIIELYGLQTIGTVSDNRGILLEALESLPEEAVTLLRRQDHINLRSKVFLLLGLLVINLLFTFGQVYFTAKSGQYVMKDLRIQLFSHVTKQRLGALQTIPVGTLVSRVTNDVETINELFTSVLTSLLKDISLMVGVVTTLLLMDRELGLITIATLPPVLVLTLLFRRKARSAYRNVRHWVSEVTRFLSEHIAGMSVIHAFVQEQWARSIFNKKNNSLLGANLSEMYVFSVFRPSVDFLSTLSTGASIFFGALLFLNGMVSLGILVAFVNLVGRFYQPVMDMSEKFTILQSALSGGERVFSFLDQKDEIQDSGTPINPSGIAGAIRFENVCFSYKPDEPVLKNLSFSVSPGQRIAVVGHTGAGKTTIANLMTRMWDIDSGTIWLDGVPLQNYQLSSLRRAIQPIQQDISLFNDTIRNNLLLGNTVDDATLWNILETVQAKDFIERLPHGLDTVLSEGATNLSTGQRQLLAFGRILVQDPRVIILDEATANIDSETELRIQQALNSLLQNRTSILIAHRLSTIKDADHILVLAKGSIAEEGTHESLLNQKGLYSNLYKLQFKE</sequence>
<evidence type="ECO:0000256" key="2">
    <source>
        <dbReference type="ARBA" id="ARBA00022448"/>
    </source>
</evidence>
<evidence type="ECO:0000256" key="1">
    <source>
        <dbReference type="ARBA" id="ARBA00004651"/>
    </source>
</evidence>
<accession>A0A098R0V5</accession>
<evidence type="ECO:0008006" key="14">
    <source>
        <dbReference type="Google" id="ProtNLM"/>
    </source>
</evidence>
<protein>
    <recommendedName>
        <fullName evidence="14">ABC transporter ATP-binding protein</fullName>
    </recommendedName>
</protein>
<feature type="transmembrane region" description="Helical" evidence="9">
    <location>
        <begin position="180"/>
        <end position="200"/>
    </location>
</feature>
<dbReference type="STRING" id="1480694.DC28_03040"/>
<evidence type="ECO:0000256" key="6">
    <source>
        <dbReference type="ARBA" id="ARBA00022840"/>
    </source>
</evidence>
<keyword evidence="5" id="KW-0547">Nucleotide-binding</keyword>
<name>A0A098R0V5_9SPIO</name>
<dbReference type="Proteomes" id="UP000029692">
    <property type="component" value="Unassembled WGS sequence"/>
</dbReference>
<proteinExistence type="predicted"/>
<dbReference type="SUPFAM" id="SSF90123">
    <property type="entry name" value="ABC transporter transmembrane region"/>
    <property type="match status" value="1"/>
</dbReference>